<dbReference type="EMBL" id="ML975166">
    <property type="protein sequence ID" value="KAF1810313.1"/>
    <property type="molecule type" value="Genomic_DNA"/>
</dbReference>
<reference evidence="9" key="3">
    <citation type="submission" date="2025-04" db="UniProtKB">
        <authorList>
            <consortium name="RefSeq"/>
        </authorList>
    </citation>
    <scope>IDENTIFICATION</scope>
    <source>
        <strain evidence="9">CBS 781.70</strain>
    </source>
</reference>
<accession>A0A6G1FWZ8</accession>
<keyword evidence="8" id="KW-1185">Reference proteome</keyword>
<reference evidence="9" key="2">
    <citation type="submission" date="2020-04" db="EMBL/GenBank/DDBJ databases">
        <authorList>
            <consortium name="NCBI Genome Project"/>
        </authorList>
    </citation>
    <scope>NUCLEOTIDE SEQUENCE</scope>
    <source>
        <strain evidence="9">CBS 781.70</strain>
    </source>
</reference>
<organism evidence="7">
    <name type="scientific">Eremomyces bilateralis CBS 781.70</name>
    <dbReference type="NCBI Taxonomy" id="1392243"/>
    <lineage>
        <taxon>Eukaryota</taxon>
        <taxon>Fungi</taxon>
        <taxon>Dikarya</taxon>
        <taxon>Ascomycota</taxon>
        <taxon>Pezizomycotina</taxon>
        <taxon>Dothideomycetes</taxon>
        <taxon>Dothideomycetes incertae sedis</taxon>
        <taxon>Eremomycetales</taxon>
        <taxon>Eremomycetaceae</taxon>
        <taxon>Eremomyces</taxon>
    </lineage>
</organism>
<dbReference type="AlphaFoldDB" id="A0A6G1FWZ8"/>
<evidence type="ECO:0000256" key="5">
    <source>
        <dbReference type="ARBA" id="ARBA00023242"/>
    </source>
</evidence>
<keyword evidence="6" id="KW-0472">Membrane</keyword>
<comment type="subcellular location">
    <subcellularLocation>
        <location evidence="1">Nucleus</location>
    </subcellularLocation>
</comment>
<dbReference type="CDD" id="cd12148">
    <property type="entry name" value="fungal_TF_MHR"/>
    <property type="match status" value="1"/>
</dbReference>
<dbReference type="PANTHER" id="PTHR47338:SF5">
    <property type="entry name" value="ZN(II)2CYS6 TRANSCRIPTION FACTOR (EUROFUNG)"/>
    <property type="match status" value="1"/>
</dbReference>
<keyword evidence="4" id="KW-0804">Transcription</keyword>
<feature type="transmembrane region" description="Helical" evidence="6">
    <location>
        <begin position="342"/>
        <end position="362"/>
    </location>
</feature>
<evidence type="ECO:0000256" key="3">
    <source>
        <dbReference type="ARBA" id="ARBA00023015"/>
    </source>
</evidence>
<evidence type="ECO:0000313" key="8">
    <source>
        <dbReference type="Proteomes" id="UP000504638"/>
    </source>
</evidence>
<protein>
    <recommendedName>
        <fullName evidence="10">Transcription factor domain-containing protein</fullName>
    </recommendedName>
</protein>
<dbReference type="InterPro" id="IPR050815">
    <property type="entry name" value="TF_fung"/>
</dbReference>
<evidence type="ECO:0008006" key="10">
    <source>
        <dbReference type="Google" id="ProtNLM"/>
    </source>
</evidence>
<dbReference type="RefSeq" id="XP_033531944.1">
    <property type="nucleotide sequence ID" value="XM_033683370.1"/>
</dbReference>
<dbReference type="GO" id="GO:0046872">
    <property type="term" value="F:metal ion binding"/>
    <property type="evidence" value="ECO:0007669"/>
    <property type="project" value="UniProtKB-KW"/>
</dbReference>
<proteinExistence type="predicted"/>
<dbReference type="GeneID" id="54423940"/>
<gene>
    <name evidence="7 9" type="ORF">P152DRAFT_94702</name>
</gene>
<keyword evidence="5" id="KW-0539">Nucleus</keyword>
<keyword evidence="2" id="KW-0479">Metal-binding</keyword>
<sequence>MTEAITAFSECTGTLYYAFTQEQVDDLLHSAFGQMTQPETAFLDVFKENADLQDRARIAELCGMAAVGIYYERRSDQDSGPPAALAEYFYVISKLMLDSSIAAHPLRAMKVCSLLAMYNIVVKASVALEYVELGLALGNRHGMDKPECPPTLSAEEFLDYKRTWRTLVLFSGWLGATLGYISAHANGALKLWEGEKDIGEDGIVQLEMVKITIIKAKIVQTMPDESTANNANDATIDWLRQELRTLYDGLPERMAIRNLQEQRHDQRLRRAIFYVHLFYLSAMELLHRRAMASSLAFDQSVDLSFIAPSSYVNAAVREGLMAAKMATRILALMKEDDAMVQICWLCIYTAYTAGIIILYTAVRKVLNGFPSASWSADMTLATTCINTLDYCGEVDDVATRFRETLQTYLSTLQNAVDGEVNENLGRDIEEESSVEYLFGIKHGSSDLQKASRDLLSLLQRPFRKSLELMPQGVAGPQLNSTLINWMEAALGASGEWVWELQNCGIEVGYGMGNDNHLEEIISALDSGYFVGTATDAGWKMWTPHMA</sequence>
<evidence type="ECO:0000256" key="1">
    <source>
        <dbReference type="ARBA" id="ARBA00004123"/>
    </source>
</evidence>
<dbReference type="Proteomes" id="UP000504638">
    <property type="component" value="Unplaced"/>
</dbReference>
<keyword evidence="3" id="KW-0805">Transcription regulation</keyword>
<name>A0A6G1FWZ8_9PEZI</name>
<keyword evidence="6" id="KW-1133">Transmembrane helix</keyword>
<evidence type="ECO:0000256" key="4">
    <source>
        <dbReference type="ARBA" id="ARBA00023163"/>
    </source>
</evidence>
<dbReference type="GO" id="GO:0005634">
    <property type="term" value="C:nucleus"/>
    <property type="evidence" value="ECO:0007669"/>
    <property type="project" value="UniProtKB-SubCell"/>
</dbReference>
<dbReference type="GO" id="GO:0000981">
    <property type="term" value="F:DNA-binding transcription factor activity, RNA polymerase II-specific"/>
    <property type="evidence" value="ECO:0007669"/>
    <property type="project" value="InterPro"/>
</dbReference>
<evidence type="ECO:0000256" key="2">
    <source>
        <dbReference type="ARBA" id="ARBA00022723"/>
    </source>
</evidence>
<dbReference type="OrthoDB" id="1919336at2759"/>
<evidence type="ECO:0000313" key="9">
    <source>
        <dbReference type="RefSeq" id="XP_033531944.1"/>
    </source>
</evidence>
<keyword evidence="6" id="KW-0812">Transmembrane</keyword>
<evidence type="ECO:0000313" key="7">
    <source>
        <dbReference type="EMBL" id="KAF1810313.1"/>
    </source>
</evidence>
<dbReference type="PANTHER" id="PTHR47338">
    <property type="entry name" value="ZN(II)2CYS6 TRANSCRIPTION FACTOR (EUROFUNG)-RELATED"/>
    <property type="match status" value="1"/>
</dbReference>
<reference evidence="7 9" key="1">
    <citation type="submission" date="2020-01" db="EMBL/GenBank/DDBJ databases">
        <authorList>
            <consortium name="DOE Joint Genome Institute"/>
            <person name="Haridas S."/>
            <person name="Albert R."/>
            <person name="Binder M."/>
            <person name="Bloem J."/>
            <person name="Labutti K."/>
            <person name="Salamov A."/>
            <person name="Andreopoulos B."/>
            <person name="Baker S.E."/>
            <person name="Barry K."/>
            <person name="Bills G."/>
            <person name="Bluhm B.H."/>
            <person name="Cannon C."/>
            <person name="Castanera R."/>
            <person name="Culley D.E."/>
            <person name="Daum C."/>
            <person name="Ezra D."/>
            <person name="Gonzalez J.B."/>
            <person name="Henrissat B."/>
            <person name="Kuo A."/>
            <person name="Liang C."/>
            <person name="Lipzen A."/>
            <person name="Lutzoni F."/>
            <person name="Magnuson J."/>
            <person name="Mondo S."/>
            <person name="Nolan M."/>
            <person name="Ohm R."/>
            <person name="Pangilinan J."/>
            <person name="Park H.-J."/>
            <person name="Ramirez L."/>
            <person name="Alfaro M."/>
            <person name="Sun H."/>
            <person name="Tritt A."/>
            <person name="Yoshinaga Y."/>
            <person name="Zwiers L.-H."/>
            <person name="Turgeon B.G."/>
            <person name="Goodwin S.B."/>
            <person name="Spatafora J.W."/>
            <person name="Crous P.W."/>
            <person name="Grigoriev I.V."/>
        </authorList>
    </citation>
    <scope>NUCLEOTIDE SEQUENCE</scope>
    <source>
        <strain evidence="7 9">CBS 781.70</strain>
    </source>
</reference>
<evidence type="ECO:0000256" key="6">
    <source>
        <dbReference type="SAM" id="Phobius"/>
    </source>
</evidence>